<dbReference type="CDD" id="cd16325">
    <property type="entry name" value="LolA"/>
    <property type="match status" value="1"/>
</dbReference>
<protein>
    <recommendedName>
        <fullName evidence="5">Cell envelope biogenesis protein LolA</fullName>
    </recommendedName>
</protein>
<keyword evidence="4" id="KW-1185">Reference proteome</keyword>
<evidence type="ECO:0000313" key="3">
    <source>
        <dbReference type="EMBL" id="ARN77748.1"/>
    </source>
</evidence>
<dbReference type="AlphaFoldDB" id="A0A1W6MJF8"/>
<dbReference type="SUPFAM" id="SSF89392">
    <property type="entry name" value="Prokaryotic lipoproteins and lipoprotein localization factors"/>
    <property type="match status" value="1"/>
</dbReference>
<keyword evidence="1 2" id="KW-0732">Signal</keyword>
<dbReference type="InterPro" id="IPR004564">
    <property type="entry name" value="OM_lipoprot_carrier_LolA-like"/>
</dbReference>
<organism evidence="3 4">
    <name type="scientific">Nonlabens spongiae</name>
    <dbReference type="NCBI Taxonomy" id="331648"/>
    <lineage>
        <taxon>Bacteria</taxon>
        <taxon>Pseudomonadati</taxon>
        <taxon>Bacteroidota</taxon>
        <taxon>Flavobacteriia</taxon>
        <taxon>Flavobacteriales</taxon>
        <taxon>Flavobacteriaceae</taxon>
        <taxon>Nonlabens</taxon>
    </lineage>
</organism>
<feature type="chain" id="PRO_5012822981" description="Cell envelope biogenesis protein LolA" evidence="2">
    <location>
        <begin position="26"/>
        <end position="219"/>
    </location>
</feature>
<reference evidence="3 4" key="1">
    <citation type="submission" date="2016-11" db="EMBL/GenBank/DDBJ databases">
        <title>Trade-off between light-utilization and light-protection in marine flavobacteria.</title>
        <authorList>
            <person name="Kumagai Y."/>
        </authorList>
    </citation>
    <scope>NUCLEOTIDE SEQUENCE [LARGE SCALE GENOMIC DNA]</scope>
    <source>
        <strain evidence="3 4">JCM 13191</strain>
    </source>
</reference>
<gene>
    <name evidence="3" type="ORF">BST97_06915</name>
</gene>
<dbReference type="Pfam" id="PF03548">
    <property type="entry name" value="LolA"/>
    <property type="match status" value="1"/>
</dbReference>
<evidence type="ECO:0000313" key="4">
    <source>
        <dbReference type="Proteomes" id="UP000193431"/>
    </source>
</evidence>
<evidence type="ECO:0000256" key="2">
    <source>
        <dbReference type="SAM" id="SignalP"/>
    </source>
</evidence>
<evidence type="ECO:0000256" key="1">
    <source>
        <dbReference type="ARBA" id="ARBA00022729"/>
    </source>
</evidence>
<dbReference type="STRING" id="331648.BST97_06915"/>
<name>A0A1W6MJF8_9FLAO</name>
<dbReference type="Proteomes" id="UP000193431">
    <property type="component" value="Chromosome"/>
</dbReference>
<proteinExistence type="predicted"/>
<dbReference type="EMBL" id="CP019344">
    <property type="protein sequence ID" value="ARN77748.1"/>
    <property type="molecule type" value="Genomic_DNA"/>
</dbReference>
<dbReference type="InterPro" id="IPR029046">
    <property type="entry name" value="LolA/LolB/LppX"/>
</dbReference>
<dbReference type="Gene3D" id="2.50.20.10">
    <property type="entry name" value="Lipoprotein localisation LolA/LolB/LppX"/>
    <property type="match status" value="1"/>
</dbReference>
<feature type="signal peptide" evidence="2">
    <location>
        <begin position="1"/>
        <end position="25"/>
    </location>
</feature>
<evidence type="ECO:0008006" key="5">
    <source>
        <dbReference type="Google" id="ProtNLM"/>
    </source>
</evidence>
<accession>A0A1W6MJF8</accession>
<sequence length="219" mass="25116">MRNMKYLLLSIVFVLAFAKAGSAQSNSDQKAEELLKKVAQKFKSYDNLYFTYKGNFKNVKNSINTDIQGDATLSGQKYNVNYMGTTFLFDGNRQYVINREDEQVTISKPASEDDGITPSNILSFYEKGYTKKWDILQDVKGRKIQYVKLIPIKSDTDYKNVLLGIDKQSNHIYNVIITEKSGTVVTFTLKSLKVNEPLAKNTFRFDESDYPDFDIEQLD</sequence>